<dbReference type="AlphaFoldDB" id="A0A9X1HAJ2"/>
<protein>
    <submittedName>
        <fullName evidence="2">Uncharacterized protein</fullName>
    </submittedName>
</protein>
<evidence type="ECO:0000313" key="3">
    <source>
        <dbReference type="Proteomes" id="UP001139366"/>
    </source>
</evidence>
<dbReference type="EMBL" id="JAINUY010000003">
    <property type="protein sequence ID" value="MBZ4035236.1"/>
    <property type="molecule type" value="Genomic_DNA"/>
</dbReference>
<feature type="compositionally biased region" description="Basic and acidic residues" evidence="1">
    <location>
        <begin position="98"/>
        <end position="110"/>
    </location>
</feature>
<reference evidence="2 3" key="1">
    <citation type="journal article" date="2023" name="Antonie Van Leeuwenhoek">
        <title>Flavobacterium potami sp. nov., a multi-metal resistance genes harbouring bacterium isolated from shallow river silt.</title>
        <authorList>
            <person name="Li S."/>
            <person name="Mao S."/>
            <person name="Mu W."/>
            <person name="Guo B."/>
            <person name="Li C."/>
            <person name="Zhu Q."/>
            <person name="Hou X."/>
            <person name="Zhao Y."/>
            <person name="Wei S."/>
            <person name="Liu H."/>
            <person name="Liu A."/>
        </authorList>
    </citation>
    <scope>NUCLEOTIDE SEQUENCE [LARGE SCALE GENOMIC DNA]</scope>
    <source>
        <strain evidence="2 3">17A</strain>
    </source>
</reference>
<evidence type="ECO:0000256" key="1">
    <source>
        <dbReference type="SAM" id="MobiDB-lite"/>
    </source>
</evidence>
<dbReference type="RefSeq" id="WP_223705926.1">
    <property type="nucleotide sequence ID" value="NZ_JAINUY010000003.1"/>
</dbReference>
<accession>A0A9X1HAJ2</accession>
<evidence type="ECO:0000313" key="2">
    <source>
        <dbReference type="EMBL" id="MBZ4035236.1"/>
    </source>
</evidence>
<dbReference type="Proteomes" id="UP001139366">
    <property type="component" value="Unassembled WGS sequence"/>
</dbReference>
<feature type="region of interest" description="Disordered" evidence="1">
    <location>
        <begin position="69"/>
        <end position="110"/>
    </location>
</feature>
<gene>
    <name evidence="2" type="ORF">K6T82_10695</name>
</gene>
<feature type="compositionally biased region" description="Basic and acidic residues" evidence="1">
    <location>
        <begin position="69"/>
        <end position="79"/>
    </location>
</feature>
<keyword evidence="3" id="KW-1185">Reference proteome</keyword>
<sequence>MEIDKFNGVTNGEFIDYFKIDLHSRMEILSYTYPHELLDEDSGFGEHVQRCIALLKDYMIQCRRDSREAEREMEKRALENAESGVKETGCQKASPAHETPDERRERLRLESIEDQQQSELRYGQLRSEIDKLIDEHRVNVKIIYVEL</sequence>
<name>A0A9X1HAJ2_9FLAO</name>
<comment type="caution">
    <text evidence="2">The sequence shown here is derived from an EMBL/GenBank/DDBJ whole genome shotgun (WGS) entry which is preliminary data.</text>
</comment>
<proteinExistence type="predicted"/>
<organism evidence="2 3">
    <name type="scientific">Flavobacterium potami</name>
    <dbReference type="NCBI Taxonomy" id="2872310"/>
    <lineage>
        <taxon>Bacteria</taxon>
        <taxon>Pseudomonadati</taxon>
        <taxon>Bacteroidota</taxon>
        <taxon>Flavobacteriia</taxon>
        <taxon>Flavobacteriales</taxon>
        <taxon>Flavobacteriaceae</taxon>
        <taxon>Flavobacterium</taxon>
    </lineage>
</organism>